<name>A0ACC0G047_9ERIC</name>
<organism evidence="1 2">
    <name type="scientific">Camellia lanceoleosa</name>
    <dbReference type="NCBI Taxonomy" id="1840588"/>
    <lineage>
        <taxon>Eukaryota</taxon>
        <taxon>Viridiplantae</taxon>
        <taxon>Streptophyta</taxon>
        <taxon>Embryophyta</taxon>
        <taxon>Tracheophyta</taxon>
        <taxon>Spermatophyta</taxon>
        <taxon>Magnoliopsida</taxon>
        <taxon>eudicotyledons</taxon>
        <taxon>Gunneridae</taxon>
        <taxon>Pentapetalae</taxon>
        <taxon>asterids</taxon>
        <taxon>Ericales</taxon>
        <taxon>Theaceae</taxon>
        <taxon>Camellia</taxon>
    </lineage>
</organism>
<reference evidence="1 2" key="1">
    <citation type="journal article" date="2022" name="Plant J.">
        <title>Chromosome-level genome of Camellia lanceoleosa provides a valuable resource for understanding genome evolution and self-incompatibility.</title>
        <authorList>
            <person name="Gong W."/>
            <person name="Xiao S."/>
            <person name="Wang L."/>
            <person name="Liao Z."/>
            <person name="Chang Y."/>
            <person name="Mo W."/>
            <person name="Hu G."/>
            <person name="Li W."/>
            <person name="Zhao G."/>
            <person name="Zhu H."/>
            <person name="Hu X."/>
            <person name="Ji K."/>
            <person name="Xiang X."/>
            <person name="Song Q."/>
            <person name="Yuan D."/>
            <person name="Jin S."/>
            <person name="Zhang L."/>
        </authorList>
    </citation>
    <scope>NUCLEOTIDE SEQUENCE [LARGE SCALE GENOMIC DNA]</scope>
    <source>
        <strain evidence="1">SQ_2022a</strain>
    </source>
</reference>
<dbReference type="Proteomes" id="UP001060215">
    <property type="component" value="Chromosome 12"/>
</dbReference>
<sequence>MTHSSSIVAFVTQTSHWDQQGKDTTIVAKEEFSWGNPEVGDTDEEGAVEVVGDAGESGVKEGEKLAQLFKQAGVVEIAEVIYNRETDQSHGFGFMMMSTVDEVEKVVEMFHRYLCREQGSVQAERATSCKLRRYCIHIGAPSLTFAVIRYRKCEKSG</sequence>
<dbReference type="EMBL" id="CM045769">
    <property type="protein sequence ID" value="KAI7994498.1"/>
    <property type="molecule type" value="Genomic_DNA"/>
</dbReference>
<accession>A0ACC0G047</accession>
<protein>
    <submittedName>
        <fullName evidence="1">Uncharacterized protein</fullName>
    </submittedName>
</protein>
<proteinExistence type="predicted"/>
<evidence type="ECO:0000313" key="2">
    <source>
        <dbReference type="Proteomes" id="UP001060215"/>
    </source>
</evidence>
<evidence type="ECO:0000313" key="1">
    <source>
        <dbReference type="EMBL" id="KAI7994498.1"/>
    </source>
</evidence>
<gene>
    <name evidence="1" type="ORF">LOK49_LG11G00238</name>
</gene>
<comment type="caution">
    <text evidence="1">The sequence shown here is derived from an EMBL/GenBank/DDBJ whole genome shotgun (WGS) entry which is preliminary data.</text>
</comment>
<keyword evidence="2" id="KW-1185">Reference proteome</keyword>